<dbReference type="Proteomes" id="UP000789920">
    <property type="component" value="Unassembled WGS sequence"/>
</dbReference>
<comment type="caution">
    <text evidence="1">The sequence shown here is derived from an EMBL/GenBank/DDBJ whole genome shotgun (WGS) entry which is preliminary data.</text>
</comment>
<gene>
    <name evidence="1" type="ORF">RPERSI_LOCUS36479</name>
</gene>
<feature type="non-terminal residue" evidence="1">
    <location>
        <position position="63"/>
    </location>
</feature>
<protein>
    <submittedName>
        <fullName evidence="1">14295_t:CDS:1</fullName>
    </submittedName>
</protein>
<organism evidence="1 2">
    <name type="scientific">Racocetra persica</name>
    <dbReference type="NCBI Taxonomy" id="160502"/>
    <lineage>
        <taxon>Eukaryota</taxon>
        <taxon>Fungi</taxon>
        <taxon>Fungi incertae sedis</taxon>
        <taxon>Mucoromycota</taxon>
        <taxon>Glomeromycotina</taxon>
        <taxon>Glomeromycetes</taxon>
        <taxon>Diversisporales</taxon>
        <taxon>Gigasporaceae</taxon>
        <taxon>Racocetra</taxon>
    </lineage>
</organism>
<evidence type="ECO:0000313" key="1">
    <source>
        <dbReference type="EMBL" id="CAG8851245.1"/>
    </source>
</evidence>
<sequence length="63" mass="7593">NPISINDSNICEEKYKQAIAKLQQKLEEQRSNEYIVVSDLQWQIEDRERIISEMRLELDDRNN</sequence>
<accession>A0ACA9SZE2</accession>
<dbReference type="EMBL" id="CAJVQC010175052">
    <property type="protein sequence ID" value="CAG8851245.1"/>
    <property type="molecule type" value="Genomic_DNA"/>
</dbReference>
<name>A0ACA9SZE2_9GLOM</name>
<evidence type="ECO:0000313" key="2">
    <source>
        <dbReference type="Proteomes" id="UP000789920"/>
    </source>
</evidence>
<proteinExistence type="predicted"/>
<reference evidence="1" key="1">
    <citation type="submission" date="2021-06" db="EMBL/GenBank/DDBJ databases">
        <authorList>
            <person name="Kallberg Y."/>
            <person name="Tangrot J."/>
            <person name="Rosling A."/>
        </authorList>
    </citation>
    <scope>NUCLEOTIDE SEQUENCE</scope>
    <source>
        <strain evidence="1">MA461A</strain>
    </source>
</reference>
<keyword evidence="2" id="KW-1185">Reference proteome</keyword>
<feature type="non-terminal residue" evidence="1">
    <location>
        <position position="1"/>
    </location>
</feature>